<comment type="caution">
    <text evidence="7">The sequence shown here is derived from an EMBL/GenBank/DDBJ whole genome shotgun (WGS) entry which is preliminary data.</text>
</comment>
<dbReference type="Pfam" id="PF00497">
    <property type="entry name" value="SBP_bac_3"/>
    <property type="match status" value="1"/>
</dbReference>
<dbReference type="PROSITE" id="PS50113">
    <property type="entry name" value="PAC"/>
    <property type="match status" value="1"/>
</dbReference>
<evidence type="ECO:0000259" key="6">
    <source>
        <dbReference type="PROSITE" id="PS50113"/>
    </source>
</evidence>
<evidence type="ECO:0000259" key="5">
    <source>
        <dbReference type="PROSITE" id="PS50112"/>
    </source>
</evidence>
<evidence type="ECO:0000313" key="7">
    <source>
        <dbReference type="EMBL" id="KXK09370.1"/>
    </source>
</evidence>
<dbReference type="PANTHER" id="PTHR35936">
    <property type="entry name" value="MEMBRANE-BOUND LYTIC MUREIN TRANSGLYCOSYLASE F"/>
    <property type="match status" value="1"/>
</dbReference>
<dbReference type="NCBIfam" id="TIGR00229">
    <property type="entry name" value="sensory_box"/>
    <property type="match status" value="1"/>
</dbReference>
<dbReference type="Gene3D" id="3.40.190.10">
    <property type="entry name" value="Periplasmic binding protein-like II"/>
    <property type="match status" value="2"/>
</dbReference>
<dbReference type="SUPFAM" id="SSF53850">
    <property type="entry name" value="Periplasmic binding protein-like II"/>
    <property type="match status" value="1"/>
</dbReference>
<dbReference type="STRING" id="1617427.UZ20_WS6002000585"/>
<dbReference type="EMBL" id="JYPD01000018">
    <property type="protein sequence ID" value="KXK09370.1"/>
    <property type="molecule type" value="Genomic_DNA"/>
</dbReference>
<feature type="chain" id="PRO_5007474154" evidence="4">
    <location>
        <begin position="23"/>
        <end position="469"/>
    </location>
</feature>
<dbReference type="InterPro" id="IPR035965">
    <property type="entry name" value="PAS-like_dom_sf"/>
</dbReference>
<dbReference type="PROSITE" id="PS50112">
    <property type="entry name" value="PAS"/>
    <property type="match status" value="1"/>
</dbReference>
<dbReference type="CDD" id="cd00130">
    <property type="entry name" value="PAS"/>
    <property type="match status" value="1"/>
</dbReference>
<accession>A0A136KIY1</accession>
<evidence type="ECO:0000256" key="3">
    <source>
        <dbReference type="SAM" id="Phobius"/>
    </source>
</evidence>
<dbReference type="SMART" id="SM00062">
    <property type="entry name" value="PBPb"/>
    <property type="match status" value="1"/>
</dbReference>
<gene>
    <name evidence="7" type="ORF">UZ20_WS6002000585</name>
</gene>
<sequence>MKTIFLIVVFFFSLILPPTVLASSPQVSNTASRNIRVAIYNNPPKISTDSEGNVKGFWPDILEYIAEKENWNIVYENAGWDEGLEKLRRDQVDIMVDVGYFPERAEIFEFANETAFINWASVYSRPGMLLSSFTDLEGLRIAVMKEDIHSIGPLGIRNLIKNFDIKATFVEFDSYEENLQAIEDNIADVAVVNRLFGTFSEKDYNVSRSSIVFNPVELKFALSKNSDMTPYLKEALDRHMLELKADSNSIYYTSILENLEKIVEPVEVEVEPGWIRPFALISGLILTLGIVYVVVARRYNLVLTRNVEDKTKQLLKSETRFKHLTDLLPQVVFETDDSGLIKYINKSSESLFGQKPEEITNILTICKLIHDEAGNKINYLHLLSHPDKALEMLAIRKDGSKLAVMVYVSPIIEENSIKGIRGIIIDIHENKDIRTQLANKVKELEKAIDTMVEREISMAELKEEIKKGQ</sequence>
<evidence type="ECO:0000256" key="1">
    <source>
        <dbReference type="ARBA" id="ARBA00022729"/>
    </source>
</evidence>
<feature type="transmembrane region" description="Helical" evidence="3">
    <location>
        <begin position="274"/>
        <end position="295"/>
    </location>
</feature>
<keyword evidence="1 4" id="KW-0732">Signal</keyword>
<dbReference type="Gene3D" id="3.30.450.20">
    <property type="entry name" value="PAS domain"/>
    <property type="match status" value="1"/>
</dbReference>
<feature type="coiled-coil region" evidence="2">
    <location>
        <begin position="427"/>
        <end position="464"/>
    </location>
</feature>
<feature type="domain" description="PAS" evidence="5">
    <location>
        <begin position="317"/>
        <end position="372"/>
    </location>
</feature>
<feature type="domain" description="PAC" evidence="6">
    <location>
        <begin position="388"/>
        <end position="439"/>
    </location>
</feature>
<reference evidence="7 8" key="1">
    <citation type="submission" date="2015-02" db="EMBL/GenBank/DDBJ databases">
        <title>Improved understanding of the partial-nitritation anammox process through 23 genomes representing the majority of the microbial community.</title>
        <authorList>
            <person name="Speth D.R."/>
            <person name="In T Zandt M."/>
            <person name="Guerrero Cruz S."/>
            <person name="Jetten M.S."/>
            <person name="Dutilh B.E."/>
        </authorList>
    </citation>
    <scope>NUCLEOTIDE SEQUENCE [LARGE SCALE GENOMIC DNA]</scope>
    <source>
        <strain evidence="7">OLB21</strain>
    </source>
</reference>
<proteinExistence type="predicted"/>
<feature type="signal peptide" evidence="4">
    <location>
        <begin position="1"/>
        <end position="22"/>
    </location>
</feature>
<keyword evidence="3" id="KW-1133">Transmembrane helix</keyword>
<dbReference type="Pfam" id="PF13426">
    <property type="entry name" value="PAS_9"/>
    <property type="match status" value="1"/>
</dbReference>
<evidence type="ECO:0000313" key="8">
    <source>
        <dbReference type="Proteomes" id="UP000070449"/>
    </source>
</evidence>
<keyword evidence="2" id="KW-0175">Coiled coil</keyword>
<dbReference type="InterPro" id="IPR000700">
    <property type="entry name" value="PAS-assoc_C"/>
</dbReference>
<organism evidence="7 8">
    <name type="scientific">candidate division WS6 bacterium OLB21</name>
    <dbReference type="NCBI Taxonomy" id="1617427"/>
    <lineage>
        <taxon>Bacteria</taxon>
        <taxon>Candidatus Dojkabacteria</taxon>
    </lineage>
</organism>
<dbReference type="SMART" id="SM00091">
    <property type="entry name" value="PAS"/>
    <property type="match status" value="1"/>
</dbReference>
<protein>
    <submittedName>
        <fullName evidence="7">Bacterial extracellular solute-binding protein, family 3</fullName>
    </submittedName>
</protein>
<dbReference type="SUPFAM" id="SSF55785">
    <property type="entry name" value="PYP-like sensor domain (PAS domain)"/>
    <property type="match status" value="1"/>
</dbReference>
<dbReference type="InterPro" id="IPR000014">
    <property type="entry name" value="PAS"/>
</dbReference>
<keyword evidence="3" id="KW-0472">Membrane</keyword>
<keyword evidence="3" id="KW-0812">Transmembrane</keyword>
<evidence type="ECO:0000256" key="2">
    <source>
        <dbReference type="SAM" id="Coils"/>
    </source>
</evidence>
<dbReference type="InterPro" id="IPR001638">
    <property type="entry name" value="Solute-binding_3/MltF_N"/>
</dbReference>
<evidence type="ECO:0000256" key="4">
    <source>
        <dbReference type="SAM" id="SignalP"/>
    </source>
</evidence>
<name>A0A136KIY1_9BACT</name>
<dbReference type="AlphaFoldDB" id="A0A136KIY1"/>
<dbReference type="Proteomes" id="UP000070449">
    <property type="component" value="Unassembled WGS sequence"/>
</dbReference>